<dbReference type="PROSITE" id="PS51025">
    <property type="entry name" value="PWI"/>
    <property type="match status" value="1"/>
</dbReference>
<feature type="compositionally biased region" description="Low complexity" evidence="2">
    <location>
        <begin position="314"/>
        <end position="323"/>
    </location>
</feature>
<evidence type="ECO:0000313" key="4">
    <source>
        <dbReference type="EMBL" id="KAJ0962482.1"/>
    </source>
</evidence>
<protein>
    <recommendedName>
        <fullName evidence="3">PWI domain-containing protein</fullName>
    </recommendedName>
</protein>
<feature type="compositionally biased region" description="Low complexity" evidence="2">
    <location>
        <begin position="248"/>
        <end position="259"/>
    </location>
</feature>
<feature type="compositionally biased region" description="Polar residues" evidence="2">
    <location>
        <begin position="451"/>
        <end position="466"/>
    </location>
</feature>
<name>A0A9D5BWW3_9LILI</name>
<feature type="compositionally biased region" description="Low complexity" evidence="2">
    <location>
        <begin position="414"/>
        <end position="425"/>
    </location>
</feature>
<feature type="compositionally biased region" description="Basic and acidic residues" evidence="2">
    <location>
        <begin position="186"/>
        <end position="201"/>
    </location>
</feature>
<reference evidence="4" key="1">
    <citation type="submission" date="2021-03" db="EMBL/GenBank/DDBJ databases">
        <authorList>
            <person name="Li Z."/>
            <person name="Yang C."/>
        </authorList>
    </citation>
    <scope>NUCLEOTIDE SEQUENCE</scope>
    <source>
        <strain evidence="4">Dzin_1.0</strain>
        <tissue evidence="4">Leaf</tissue>
    </source>
</reference>
<reference evidence="4" key="2">
    <citation type="journal article" date="2022" name="Hortic Res">
        <title>The genome of Dioscorea zingiberensis sheds light on the biosynthesis, origin and evolution of the medicinally important diosgenin saponins.</title>
        <authorList>
            <person name="Li Y."/>
            <person name="Tan C."/>
            <person name="Li Z."/>
            <person name="Guo J."/>
            <person name="Li S."/>
            <person name="Chen X."/>
            <person name="Wang C."/>
            <person name="Dai X."/>
            <person name="Yang H."/>
            <person name="Song W."/>
            <person name="Hou L."/>
            <person name="Xu J."/>
            <person name="Tong Z."/>
            <person name="Xu A."/>
            <person name="Yuan X."/>
            <person name="Wang W."/>
            <person name="Yang Q."/>
            <person name="Chen L."/>
            <person name="Sun Z."/>
            <person name="Wang K."/>
            <person name="Pan B."/>
            <person name="Chen J."/>
            <person name="Bao Y."/>
            <person name="Liu F."/>
            <person name="Qi X."/>
            <person name="Gang D.R."/>
            <person name="Wen J."/>
            <person name="Li J."/>
        </authorList>
    </citation>
    <scope>NUCLEOTIDE SEQUENCE</scope>
    <source>
        <strain evidence="4">Dzin_1.0</strain>
    </source>
</reference>
<feature type="region of interest" description="Disordered" evidence="2">
    <location>
        <begin position="657"/>
        <end position="676"/>
    </location>
</feature>
<dbReference type="InterPro" id="IPR036483">
    <property type="entry name" value="PWI_dom_sf"/>
</dbReference>
<dbReference type="InterPro" id="IPR052225">
    <property type="entry name" value="Ser/Arg_repetitive_matrix"/>
</dbReference>
<keyword evidence="5" id="KW-1185">Reference proteome</keyword>
<accession>A0A9D5BWW3</accession>
<dbReference type="PANTHER" id="PTHR23148">
    <property type="entry name" value="SERINE/ARGININE REGULATED NUCLEAR MATRIX PROTEIN"/>
    <property type="match status" value="1"/>
</dbReference>
<dbReference type="GO" id="GO:0003723">
    <property type="term" value="F:RNA binding"/>
    <property type="evidence" value="ECO:0007669"/>
    <property type="project" value="TreeGrafter"/>
</dbReference>
<dbReference type="GO" id="GO:0048024">
    <property type="term" value="P:regulation of mRNA splicing, via spliceosome"/>
    <property type="evidence" value="ECO:0007669"/>
    <property type="project" value="TreeGrafter"/>
</dbReference>
<evidence type="ECO:0000256" key="1">
    <source>
        <dbReference type="ARBA" id="ARBA00022664"/>
    </source>
</evidence>
<dbReference type="SUPFAM" id="SSF101233">
    <property type="entry name" value="PWI domain"/>
    <property type="match status" value="1"/>
</dbReference>
<dbReference type="GO" id="GO:0006397">
    <property type="term" value="P:mRNA processing"/>
    <property type="evidence" value="ECO:0007669"/>
    <property type="project" value="UniProtKB-KW"/>
</dbReference>
<dbReference type="EMBL" id="JAGGNH010000010">
    <property type="protein sequence ID" value="KAJ0962482.1"/>
    <property type="molecule type" value="Genomic_DNA"/>
</dbReference>
<feature type="region of interest" description="Disordered" evidence="2">
    <location>
        <begin position="129"/>
        <end position="565"/>
    </location>
</feature>
<feature type="compositionally biased region" description="Polar residues" evidence="2">
    <location>
        <begin position="779"/>
        <end position="789"/>
    </location>
</feature>
<dbReference type="SMART" id="SM00311">
    <property type="entry name" value="PWI"/>
    <property type="match status" value="1"/>
</dbReference>
<dbReference type="AlphaFoldDB" id="A0A9D5BWW3"/>
<comment type="caution">
    <text evidence="4">The sequence shown here is derived from an EMBL/GenBank/DDBJ whole genome shotgun (WGS) entry which is preliminary data.</text>
</comment>
<dbReference type="Pfam" id="PF01480">
    <property type="entry name" value="PWI"/>
    <property type="match status" value="1"/>
</dbReference>
<feature type="compositionally biased region" description="Basic residues" evidence="2">
    <location>
        <begin position="400"/>
        <end position="413"/>
    </location>
</feature>
<dbReference type="OrthoDB" id="163257at2759"/>
<feature type="region of interest" description="Disordered" evidence="2">
    <location>
        <begin position="717"/>
        <end position="904"/>
    </location>
</feature>
<feature type="compositionally biased region" description="Basic residues" evidence="2">
    <location>
        <begin position="274"/>
        <end position="313"/>
    </location>
</feature>
<dbReference type="Proteomes" id="UP001085076">
    <property type="component" value="Miscellaneous, Linkage group lg10"/>
</dbReference>
<evidence type="ECO:0000256" key="2">
    <source>
        <dbReference type="SAM" id="MobiDB-lite"/>
    </source>
</evidence>
<feature type="compositionally biased region" description="Basic residues" evidence="2">
    <location>
        <begin position="354"/>
        <end position="388"/>
    </location>
</feature>
<evidence type="ECO:0000259" key="3">
    <source>
        <dbReference type="PROSITE" id="PS51025"/>
    </source>
</evidence>
<feature type="compositionally biased region" description="Basic and acidic residues" evidence="2">
    <location>
        <begin position="129"/>
        <end position="165"/>
    </location>
</feature>
<feature type="region of interest" description="Disordered" evidence="2">
    <location>
        <begin position="591"/>
        <end position="617"/>
    </location>
</feature>
<feature type="compositionally biased region" description="Polar residues" evidence="2">
    <location>
        <begin position="492"/>
        <end position="506"/>
    </location>
</feature>
<feature type="domain" description="PWI" evidence="3">
    <location>
        <begin position="27"/>
        <end position="125"/>
    </location>
</feature>
<dbReference type="InterPro" id="IPR002483">
    <property type="entry name" value="PWI_dom"/>
</dbReference>
<organism evidence="4 5">
    <name type="scientific">Dioscorea zingiberensis</name>
    <dbReference type="NCBI Taxonomy" id="325984"/>
    <lineage>
        <taxon>Eukaryota</taxon>
        <taxon>Viridiplantae</taxon>
        <taxon>Streptophyta</taxon>
        <taxon>Embryophyta</taxon>
        <taxon>Tracheophyta</taxon>
        <taxon>Spermatophyta</taxon>
        <taxon>Magnoliopsida</taxon>
        <taxon>Liliopsida</taxon>
        <taxon>Dioscoreales</taxon>
        <taxon>Dioscoreaceae</taxon>
        <taxon>Dioscorea</taxon>
    </lineage>
</organism>
<dbReference type="GO" id="GO:0005681">
    <property type="term" value="C:spliceosomal complex"/>
    <property type="evidence" value="ECO:0007669"/>
    <property type="project" value="TreeGrafter"/>
</dbReference>
<feature type="compositionally biased region" description="Basic and acidic residues" evidence="2">
    <location>
        <begin position="729"/>
        <end position="743"/>
    </location>
</feature>
<sequence length="925" mass="106677">MSGGFFRGTSADQDTRFSNKQAKLLKSQKFASELDHLVDMTKVKMDVMRPWIATRTTEFLGFEDEVLINFIYGLLEEKVVDGKKIQIQLTGFMEKNTVKFMKELWSLLLSAQLNTSGVPQQFLDAKEEEMQKKKAEADRITQEIQKRKDRERRERECEKNNRTDMELDITNDPIVERSSLRTSRRRPQEDNETDEKSDLTMRKHSNSTQPNVHCASPMRRARSPTRSHSDSYSKSKSHSRDRDKSRSQSRSLSFSPSRRQSPKHQSISPDACHKLLHTRSISPHHKPSPSKSRTSTRRRSPYTRRRSTSRSWHRSPSPIQRRSPYPRRRSPHRSPIWDRSFSPPRDRFRIPLRSAHHRSPPLAHHGSRTLTRRLPQRKSPLARHRSPPPRKSPQCASPLTRRRSPTPRRRSPHRMSPLARHISPTPRRRSPHRRSVIVHRSSPFGGRHRSTTPSKGRSPQRRSPITHSPPPGRNRFPSPSGRGSPFHRSSIKRSLSPASDNSFSPSRSPPCKFPKQRASAIPSPRNDKDGRQIPVHQRKRSHSPIGSQSPPDQIGRLSNSDDRHANGAAEFKEYISERAYRKTSVYSILEKDGCEPSGSKNKAPNSGARHISKCSPQPDLNDRTEICKKDVILKESSSIRFESLDDVQKTVLKTNMSNSVSKSPVEQRREKKTNYNKTEIRRDMDQISDYREDIHDETYSRSKATKQFLSEMACGELPATDVSYQDPTARTKDLGWSDAGHSDRKVRHVSPSSEGREYGPGKTQKQRHSPGHKSKKRTNPNNQLDTIDSSSEDFDAGNEKSEKPSLRKSYGHKREWDDGFSDREMRKEAKRKKKDEKRQRKEEKRRRREERHQRKLERRSFKLRVRSPSGYEGNKDASGGADDHAIKSVSHSSDPEGTESEQKRLEIELRNKALESLRAKKVTNE</sequence>
<feature type="compositionally biased region" description="Basic residues" evidence="2">
    <location>
        <begin position="843"/>
        <end position="865"/>
    </location>
</feature>
<feature type="compositionally biased region" description="Basic residues" evidence="2">
    <location>
        <begin position="426"/>
        <end position="437"/>
    </location>
</feature>
<gene>
    <name evidence="4" type="ORF">J5N97_030310</name>
</gene>
<feature type="compositionally biased region" description="Basic and acidic residues" evidence="2">
    <location>
        <begin position="812"/>
        <end position="827"/>
    </location>
</feature>
<feature type="compositionally biased region" description="Basic and acidic residues" evidence="2">
    <location>
        <begin position="227"/>
        <end position="246"/>
    </location>
</feature>
<keyword evidence="1" id="KW-0507">mRNA processing</keyword>
<dbReference type="PANTHER" id="PTHR23148:SF0">
    <property type="entry name" value="SERINE_ARGININE REPETITIVE MATRIX PROTEIN 1"/>
    <property type="match status" value="1"/>
</dbReference>
<dbReference type="Gene3D" id="1.20.1390.10">
    <property type="entry name" value="PWI domain"/>
    <property type="match status" value="1"/>
</dbReference>
<proteinExistence type="predicted"/>
<evidence type="ECO:0000313" key="5">
    <source>
        <dbReference type="Proteomes" id="UP001085076"/>
    </source>
</evidence>
<feature type="compositionally biased region" description="Basic residues" evidence="2">
    <location>
        <begin position="764"/>
        <end position="778"/>
    </location>
</feature>
<feature type="compositionally biased region" description="Basic and acidic residues" evidence="2">
    <location>
        <begin position="665"/>
        <end position="676"/>
    </location>
</feature>